<dbReference type="Proteomes" id="UP001055072">
    <property type="component" value="Unassembled WGS sequence"/>
</dbReference>
<evidence type="ECO:0000313" key="2">
    <source>
        <dbReference type="Proteomes" id="UP001055072"/>
    </source>
</evidence>
<reference evidence="1" key="1">
    <citation type="journal article" date="2021" name="Environ. Microbiol.">
        <title>Gene family expansions and transcriptome signatures uncover fungal adaptations to wood decay.</title>
        <authorList>
            <person name="Hage H."/>
            <person name="Miyauchi S."/>
            <person name="Viragh M."/>
            <person name="Drula E."/>
            <person name="Min B."/>
            <person name="Chaduli D."/>
            <person name="Navarro D."/>
            <person name="Favel A."/>
            <person name="Norest M."/>
            <person name="Lesage-Meessen L."/>
            <person name="Balint B."/>
            <person name="Merenyi Z."/>
            <person name="de Eugenio L."/>
            <person name="Morin E."/>
            <person name="Martinez A.T."/>
            <person name="Baldrian P."/>
            <person name="Stursova M."/>
            <person name="Martinez M.J."/>
            <person name="Novotny C."/>
            <person name="Magnuson J.K."/>
            <person name="Spatafora J.W."/>
            <person name="Maurice S."/>
            <person name="Pangilinan J."/>
            <person name="Andreopoulos W."/>
            <person name="LaButti K."/>
            <person name="Hundley H."/>
            <person name="Na H."/>
            <person name="Kuo A."/>
            <person name="Barry K."/>
            <person name="Lipzen A."/>
            <person name="Henrissat B."/>
            <person name="Riley R."/>
            <person name="Ahrendt S."/>
            <person name="Nagy L.G."/>
            <person name="Grigoriev I.V."/>
            <person name="Martin F."/>
            <person name="Rosso M.N."/>
        </authorList>
    </citation>
    <scope>NUCLEOTIDE SEQUENCE</scope>
    <source>
        <strain evidence="1">CBS 384.51</strain>
    </source>
</reference>
<name>A0ACB8TUH5_9APHY</name>
<comment type="caution">
    <text evidence="1">The sequence shown here is derived from an EMBL/GenBank/DDBJ whole genome shotgun (WGS) entry which is preliminary data.</text>
</comment>
<protein>
    <submittedName>
        <fullName evidence="1">Uncharacterized protein</fullName>
    </submittedName>
</protein>
<evidence type="ECO:0000313" key="1">
    <source>
        <dbReference type="EMBL" id="KAI0085723.1"/>
    </source>
</evidence>
<proteinExistence type="predicted"/>
<organism evidence="1 2">
    <name type="scientific">Irpex rosettiformis</name>
    <dbReference type="NCBI Taxonomy" id="378272"/>
    <lineage>
        <taxon>Eukaryota</taxon>
        <taxon>Fungi</taxon>
        <taxon>Dikarya</taxon>
        <taxon>Basidiomycota</taxon>
        <taxon>Agaricomycotina</taxon>
        <taxon>Agaricomycetes</taxon>
        <taxon>Polyporales</taxon>
        <taxon>Irpicaceae</taxon>
        <taxon>Irpex</taxon>
    </lineage>
</organism>
<gene>
    <name evidence="1" type="ORF">BDY19DRAFT_896089</name>
</gene>
<keyword evidence="2" id="KW-1185">Reference proteome</keyword>
<dbReference type="EMBL" id="MU274929">
    <property type="protein sequence ID" value="KAI0085723.1"/>
    <property type="molecule type" value="Genomic_DNA"/>
</dbReference>
<sequence length="209" mass="23701">MRARLLRPIDQSVEIKPHREWTATIGDKPLGIGIKPHGINLTCEDYKMYMRTRDALLSGPARRAALLEGGIVWRLAWTTCSIEETSSGPDINNELSHGQIKTLELGGKRCAETILSQQDQYIIVGVYRVLRTAAITSWWPTSEVWASSGYAVGYWSYAAESWFQQRLKRIRSGDAMPMNSAEWRNSLRHTVLDSRGFISNIEKLSAYRV</sequence>
<accession>A0ACB8TUH5</accession>